<reference evidence="3" key="2">
    <citation type="submission" date="2020-05" db="UniProtKB">
        <authorList>
            <consortium name="EnsemblMetazoa"/>
        </authorList>
    </citation>
    <scope>IDENTIFICATION</scope>
    <source>
        <strain evidence="3">WRAIR2</strain>
    </source>
</reference>
<comment type="similarity">
    <text evidence="1">Belongs to the peptidase S1B family.</text>
</comment>
<keyword evidence="1" id="KW-0378">Hydrolase</keyword>
<organism evidence="3 4">
    <name type="scientific">Anopheles dirus</name>
    <dbReference type="NCBI Taxonomy" id="7168"/>
    <lineage>
        <taxon>Eukaryota</taxon>
        <taxon>Metazoa</taxon>
        <taxon>Ecdysozoa</taxon>
        <taxon>Arthropoda</taxon>
        <taxon>Hexapoda</taxon>
        <taxon>Insecta</taxon>
        <taxon>Pterygota</taxon>
        <taxon>Neoptera</taxon>
        <taxon>Endopterygota</taxon>
        <taxon>Diptera</taxon>
        <taxon>Nematocera</taxon>
        <taxon>Culicoidea</taxon>
        <taxon>Culicidae</taxon>
        <taxon>Anophelinae</taxon>
        <taxon>Anopheles</taxon>
    </lineage>
</organism>
<dbReference type="AlphaFoldDB" id="A0A182NLW8"/>
<dbReference type="Proteomes" id="UP000075884">
    <property type="component" value="Unassembled WGS sequence"/>
</dbReference>
<evidence type="ECO:0000256" key="2">
    <source>
        <dbReference type="SAM" id="MobiDB-lite"/>
    </source>
</evidence>
<accession>A0A182NLW8</accession>
<comment type="PTM">
    <text evidence="1">The full-lengh TYSND1 is the active the proteolytic processing of PTS1- and PTS2-proteins and in self-cleavage, and intermolecular self-cleavage of TYSND1 down-regulates its protease activity.</text>
</comment>
<protein>
    <recommendedName>
        <fullName evidence="1">Peroxisomal leader peptide-processing protease</fullName>
        <ecNumber evidence="1">3.4.21.-</ecNumber>
    </recommendedName>
</protein>
<dbReference type="GO" id="GO:0031998">
    <property type="term" value="P:regulation of fatty acid beta-oxidation"/>
    <property type="evidence" value="ECO:0007669"/>
    <property type="project" value="TreeGrafter"/>
</dbReference>
<dbReference type="EC" id="3.4.21.-" evidence="1"/>
<dbReference type="EnsemblMetazoa" id="ADIR008649-RA">
    <property type="protein sequence ID" value="ADIR008649-PA"/>
    <property type="gene ID" value="ADIR008649"/>
</dbReference>
<dbReference type="InterPro" id="IPR009003">
    <property type="entry name" value="Peptidase_S1_PA"/>
</dbReference>
<keyword evidence="1" id="KW-0576">Peroxisome</keyword>
<proteinExistence type="inferred from homology"/>
<reference evidence="4" key="1">
    <citation type="submission" date="2013-03" db="EMBL/GenBank/DDBJ databases">
        <title>The Genome Sequence of Anopheles dirus WRAIR2.</title>
        <authorList>
            <consortium name="The Broad Institute Genomics Platform"/>
            <person name="Neafsey D.E."/>
            <person name="Walton C."/>
            <person name="Walker B."/>
            <person name="Young S.K."/>
            <person name="Zeng Q."/>
            <person name="Gargeya S."/>
            <person name="Fitzgerald M."/>
            <person name="Haas B."/>
            <person name="Abouelleil A."/>
            <person name="Allen A.W."/>
            <person name="Alvarado L."/>
            <person name="Arachchi H.M."/>
            <person name="Berlin A.M."/>
            <person name="Chapman S.B."/>
            <person name="Gainer-Dewar J."/>
            <person name="Goldberg J."/>
            <person name="Griggs A."/>
            <person name="Gujja S."/>
            <person name="Hansen M."/>
            <person name="Howarth C."/>
            <person name="Imamovic A."/>
            <person name="Ireland A."/>
            <person name="Larimer J."/>
            <person name="McCowan C."/>
            <person name="Murphy C."/>
            <person name="Pearson M."/>
            <person name="Poon T.W."/>
            <person name="Priest M."/>
            <person name="Roberts A."/>
            <person name="Saif S."/>
            <person name="Shea T."/>
            <person name="Sisk P."/>
            <person name="Sykes S."/>
            <person name="Wortman J."/>
            <person name="Nusbaum C."/>
            <person name="Birren B."/>
        </authorList>
    </citation>
    <scope>NUCLEOTIDE SEQUENCE [LARGE SCALE GENOMIC DNA]</scope>
    <source>
        <strain evidence="4">WRAIR2</strain>
    </source>
</reference>
<dbReference type="SUPFAM" id="SSF50494">
    <property type="entry name" value="Trypsin-like serine proteases"/>
    <property type="match status" value="2"/>
</dbReference>
<dbReference type="Gene3D" id="2.40.10.120">
    <property type="match status" value="1"/>
</dbReference>
<keyword evidence="4" id="KW-1185">Reference proteome</keyword>
<keyword evidence="1" id="KW-0645">Protease</keyword>
<dbReference type="GO" id="GO:0016485">
    <property type="term" value="P:protein processing"/>
    <property type="evidence" value="ECO:0007669"/>
    <property type="project" value="InterPro"/>
</dbReference>
<dbReference type="PANTHER" id="PTHR21004">
    <property type="entry name" value="SERINE PROTEASE-RELATED"/>
    <property type="match status" value="1"/>
</dbReference>
<evidence type="ECO:0000313" key="3">
    <source>
        <dbReference type="EnsemblMetazoa" id="ADIR008649-PA"/>
    </source>
</evidence>
<evidence type="ECO:0000313" key="4">
    <source>
        <dbReference type="Proteomes" id="UP000075884"/>
    </source>
</evidence>
<dbReference type="STRING" id="7168.A0A182NLW8"/>
<dbReference type="InterPro" id="IPR039245">
    <property type="entry name" value="TYSND1/DEG15"/>
</dbReference>
<name>A0A182NLW8_9DIPT</name>
<dbReference type="Pfam" id="PF13365">
    <property type="entry name" value="Trypsin_2"/>
    <property type="match status" value="1"/>
</dbReference>
<keyword evidence="1" id="KW-0720">Serine protease</keyword>
<dbReference type="GO" id="GO:0004252">
    <property type="term" value="F:serine-type endopeptidase activity"/>
    <property type="evidence" value="ECO:0007669"/>
    <property type="project" value="InterPro"/>
</dbReference>
<sequence>MMRTNLGDWRLIENTSASGVREVHCPKVNFTSNVLSTPPAWIDPLTDRKGTGAARSCQNTATRGPAQPRLHRAPGRMACRRFYSARSNQDIGNHVIPTIPQHGTIFYASGEQKASAVFLNEELVITSGLILSDNKDYAEIVTNAVKQCPVLDIGKSTALKPISQLDFRVVRKQNDVLHEQAARALHLVHSRRVNDCLEKLLDGLHACLNGEVKPIRAYTALYASIIILSTNTSKFAPRDWDQIKTVLDRLNPESSDPPRLLDQVITVSTPFGNESFFNTLNVGHVSNMFGEHDCVLLLDTHLTFGCHGGAVYNRNMRIQGFLMGSTFVYRNENISLPLAINIEEILSITLNRRHLCQSRNISFPEQAFRSVCMIDSQGCWGTGCAFELNRKQYIISCSHVLATDNITCVFNDRKVVTPRLVYKNPIFDSAYDIALMEASFDEAQSPNWFCRLADYIPSIGQRLYAIGFPVFKSLASCGAHFRPSIIPGRATKYCEGILYTDCSIQCGQSGGPIFDENGLLVAIAVSNFKSSLDNHIHNCHNMCVPVRDIYNVLVKFSETNDKSTLQGLEANWNIKCKWKLKPPTILNKL</sequence>
<dbReference type="PANTHER" id="PTHR21004:SF0">
    <property type="entry name" value="PEROXISOMAL LEADER PEPTIDE-PROCESSING PROTEASE"/>
    <property type="match status" value="1"/>
</dbReference>
<comment type="function">
    <text evidence="1">Peroxisomal protease that mediates both the removal of the leader peptide from proteins containing a PTS2 target sequence and processes several PTS1-containing proteins. Catalyzes the processing of PTS1-proteins involved in the peroxisomal beta-oxidation of fatty acids.</text>
</comment>
<dbReference type="VEuPathDB" id="VectorBase:ADIR008649"/>
<comment type="subcellular location">
    <subcellularLocation>
        <location evidence="1">Peroxisome</location>
    </subcellularLocation>
</comment>
<dbReference type="GO" id="GO:0005777">
    <property type="term" value="C:peroxisome"/>
    <property type="evidence" value="ECO:0007669"/>
    <property type="project" value="UniProtKB-SubCell"/>
</dbReference>
<feature type="region of interest" description="Disordered" evidence="2">
    <location>
        <begin position="41"/>
        <end position="71"/>
    </location>
</feature>
<evidence type="ECO:0000256" key="1">
    <source>
        <dbReference type="PIRNR" id="PIRNR037989"/>
    </source>
</evidence>